<gene>
    <name evidence="4" type="ORF">METZ01_LOCUS191409</name>
</gene>
<dbReference type="PROSITE" id="PS50970">
    <property type="entry name" value="HCY"/>
    <property type="match status" value="1"/>
</dbReference>
<dbReference type="GO" id="GO:0008168">
    <property type="term" value="F:methyltransferase activity"/>
    <property type="evidence" value="ECO:0007669"/>
    <property type="project" value="UniProtKB-KW"/>
</dbReference>
<protein>
    <recommendedName>
        <fullName evidence="3">Hcy-binding domain-containing protein</fullName>
    </recommendedName>
</protein>
<sequence>MDTNYFLKTRILDGGMGQELLAKGLKAKGSLWSATALIEKKYHQLVIDTHLDFIKSGADVIVTTNFSARRVRMIQNKVEKQFNYANEKAGELALKAKQISKKNILIAGGLPAQNDTYVLDQRDKKIIEKGFYDQANLIKPFVDFFYLDVLCGSKECEIALNVTEKLNLPVLVGLHIKKNGKLPSNESITQVVEKCRNKNWLGLISACVSPEIIENTIDEIKQLKIPFGFKANLWRTEEPVPVHKFASPTDEIGANPAEVMGTRDDYTGEKFMEFSKKMMTKGATILGGCCETRPSHINKISSLKN</sequence>
<dbReference type="InterPro" id="IPR003726">
    <property type="entry name" value="HCY_dom"/>
</dbReference>
<dbReference type="InterPro" id="IPR017226">
    <property type="entry name" value="BHMT-like"/>
</dbReference>
<keyword evidence="1" id="KW-0489">Methyltransferase</keyword>
<dbReference type="EMBL" id="UINC01039697">
    <property type="protein sequence ID" value="SVB38555.1"/>
    <property type="molecule type" value="Genomic_DNA"/>
</dbReference>
<evidence type="ECO:0000259" key="3">
    <source>
        <dbReference type="PROSITE" id="PS50970"/>
    </source>
</evidence>
<organism evidence="4">
    <name type="scientific">marine metagenome</name>
    <dbReference type="NCBI Taxonomy" id="408172"/>
    <lineage>
        <taxon>unclassified sequences</taxon>
        <taxon>metagenomes</taxon>
        <taxon>ecological metagenomes</taxon>
    </lineage>
</organism>
<dbReference type="AlphaFoldDB" id="A0A382DJW9"/>
<dbReference type="Gene3D" id="3.20.20.330">
    <property type="entry name" value="Homocysteine-binding-like domain"/>
    <property type="match status" value="1"/>
</dbReference>
<keyword evidence="2" id="KW-0808">Transferase</keyword>
<dbReference type="PANTHER" id="PTHR11103">
    <property type="entry name" value="SLR1189 PROTEIN"/>
    <property type="match status" value="1"/>
</dbReference>
<feature type="domain" description="Hcy-binding" evidence="3">
    <location>
        <begin position="1"/>
        <end position="304"/>
    </location>
</feature>
<dbReference type="PANTHER" id="PTHR11103:SF18">
    <property type="entry name" value="SLR1189 PROTEIN"/>
    <property type="match status" value="1"/>
</dbReference>
<dbReference type="GO" id="GO:0032259">
    <property type="term" value="P:methylation"/>
    <property type="evidence" value="ECO:0007669"/>
    <property type="project" value="UniProtKB-KW"/>
</dbReference>
<dbReference type="SUPFAM" id="SSF82282">
    <property type="entry name" value="Homocysteine S-methyltransferase"/>
    <property type="match status" value="1"/>
</dbReference>
<evidence type="ECO:0000256" key="1">
    <source>
        <dbReference type="ARBA" id="ARBA00022603"/>
    </source>
</evidence>
<evidence type="ECO:0000313" key="4">
    <source>
        <dbReference type="EMBL" id="SVB38555.1"/>
    </source>
</evidence>
<evidence type="ECO:0000256" key="2">
    <source>
        <dbReference type="ARBA" id="ARBA00022679"/>
    </source>
</evidence>
<dbReference type="PIRSF" id="PIRSF037505">
    <property type="entry name" value="Betaine_HMT"/>
    <property type="match status" value="1"/>
</dbReference>
<proteinExistence type="predicted"/>
<dbReference type="Pfam" id="PF02574">
    <property type="entry name" value="S-methyl_trans"/>
    <property type="match status" value="1"/>
</dbReference>
<dbReference type="GO" id="GO:0008270">
    <property type="term" value="F:zinc ion binding"/>
    <property type="evidence" value="ECO:0007669"/>
    <property type="project" value="InterPro"/>
</dbReference>
<name>A0A382DJW9_9ZZZZ</name>
<dbReference type="GO" id="GO:0009086">
    <property type="term" value="P:methionine biosynthetic process"/>
    <property type="evidence" value="ECO:0007669"/>
    <property type="project" value="InterPro"/>
</dbReference>
<dbReference type="InterPro" id="IPR036589">
    <property type="entry name" value="HCY_dom_sf"/>
</dbReference>
<reference evidence="4" key="1">
    <citation type="submission" date="2018-05" db="EMBL/GenBank/DDBJ databases">
        <authorList>
            <person name="Lanie J.A."/>
            <person name="Ng W.-L."/>
            <person name="Kazmierczak K.M."/>
            <person name="Andrzejewski T.M."/>
            <person name="Davidsen T.M."/>
            <person name="Wayne K.J."/>
            <person name="Tettelin H."/>
            <person name="Glass J.I."/>
            <person name="Rusch D."/>
            <person name="Podicherti R."/>
            <person name="Tsui H.-C.T."/>
            <person name="Winkler M.E."/>
        </authorList>
    </citation>
    <scope>NUCLEOTIDE SEQUENCE</scope>
</reference>
<accession>A0A382DJW9</accession>